<feature type="compositionally biased region" description="Basic and acidic residues" evidence="1">
    <location>
        <begin position="38"/>
        <end position="57"/>
    </location>
</feature>
<comment type="caution">
    <text evidence="2">The sequence shown here is derived from an EMBL/GenBank/DDBJ whole genome shotgun (WGS) entry which is preliminary data.</text>
</comment>
<sequence>MCDEKVGKRRSSEPHAVQTSGYTGERPNPKHPKPKSLHIGETKEISDSPVDRYERSTTRARRRAPFSYDNKIKVENINYLEEIVTMDTVVLLFCVEVILSVQRDTSRNARSEPTERGSRCRVSH</sequence>
<feature type="compositionally biased region" description="Basic and acidic residues" evidence="1">
    <location>
        <begin position="104"/>
        <end position="118"/>
    </location>
</feature>
<reference evidence="2 3" key="1">
    <citation type="journal article" date="2019" name="Commun. Biol.">
        <title>The bagworm genome reveals a unique fibroin gene that provides high tensile strength.</title>
        <authorList>
            <person name="Kono N."/>
            <person name="Nakamura H."/>
            <person name="Ohtoshi R."/>
            <person name="Tomita M."/>
            <person name="Numata K."/>
            <person name="Arakawa K."/>
        </authorList>
    </citation>
    <scope>NUCLEOTIDE SEQUENCE [LARGE SCALE GENOMIC DNA]</scope>
</reference>
<accession>A0A4C1XSG1</accession>
<gene>
    <name evidence="2" type="ORF">EVAR_88762_1</name>
</gene>
<organism evidence="2 3">
    <name type="scientific">Eumeta variegata</name>
    <name type="common">Bagworm moth</name>
    <name type="synonym">Eumeta japonica</name>
    <dbReference type="NCBI Taxonomy" id="151549"/>
    <lineage>
        <taxon>Eukaryota</taxon>
        <taxon>Metazoa</taxon>
        <taxon>Ecdysozoa</taxon>
        <taxon>Arthropoda</taxon>
        <taxon>Hexapoda</taxon>
        <taxon>Insecta</taxon>
        <taxon>Pterygota</taxon>
        <taxon>Neoptera</taxon>
        <taxon>Endopterygota</taxon>
        <taxon>Lepidoptera</taxon>
        <taxon>Glossata</taxon>
        <taxon>Ditrysia</taxon>
        <taxon>Tineoidea</taxon>
        <taxon>Psychidae</taxon>
        <taxon>Oiketicinae</taxon>
        <taxon>Eumeta</taxon>
    </lineage>
</organism>
<evidence type="ECO:0000313" key="3">
    <source>
        <dbReference type="Proteomes" id="UP000299102"/>
    </source>
</evidence>
<proteinExistence type="predicted"/>
<feature type="region of interest" description="Disordered" evidence="1">
    <location>
        <begin position="103"/>
        <end position="124"/>
    </location>
</feature>
<evidence type="ECO:0000256" key="1">
    <source>
        <dbReference type="SAM" id="MobiDB-lite"/>
    </source>
</evidence>
<feature type="region of interest" description="Disordered" evidence="1">
    <location>
        <begin position="1"/>
        <end position="64"/>
    </location>
</feature>
<dbReference type="Proteomes" id="UP000299102">
    <property type="component" value="Unassembled WGS sequence"/>
</dbReference>
<keyword evidence="3" id="KW-1185">Reference proteome</keyword>
<protein>
    <submittedName>
        <fullName evidence="2">Uncharacterized protein</fullName>
    </submittedName>
</protein>
<feature type="compositionally biased region" description="Basic and acidic residues" evidence="1">
    <location>
        <begin position="1"/>
        <end position="13"/>
    </location>
</feature>
<evidence type="ECO:0000313" key="2">
    <source>
        <dbReference type="EMBL" id="GBP66428.1"/>
    </source>
</evidence>
<name>A0A4C1XSG1_EUMVA</name>
<dbReference type="AlphaFoldDB" id="A0A4C1XSG1"/>
<dbReference type="EMBL" id="BGZK01000956">
    <property type="protein sequence ID" value="GBP66428.1"/>
    <property type="molecule type" value="Genomic_DNA"/>
</dbReference>